<comment type="caution">
    <text evidence="1">The sequence shown here is derived from an EMBL/GenBank/DDBJ whole genome shotgun (WGS) entry which is preliminary data.</text>
</comment>
<dbReference type="EMBL" id="CAHPSC010000035">
    <property type="protein sequence ID" value="CAB5696925.1"/>
    <property type="molecule type" value="Genomic_DNA"/>
</dbReference>
<dbReference type="InterPro" id="IPR042100">
    <property type="entry name" value="Bug_dom1"/>
</dbReference>
<gene>
    <name evidence="1" type="ORF">GHA_02432</name>
</gene>
<name>A0AA35D8G2_9BURK</name>
<evidence type="ECO:0000313" key="2">
    <source>
        <dbReference type="Proteomes" id="UP000834458"/>
    </source>
</evidence>
<protein>
    <submittedName>
        <fullName evidence="1">Uncharacterized protein</fullName>
    </submittedName>
</protein>
<dbReference type="Proteomes" id="UP000834458">
    <property type="component" value="Unassembled WGS sequence"/>
</dbReference>
<sequence>MPGVRVAEDLAHTLRMRPGCETFLAQAQRVLPVFIPLGFGAVQDTAVRTFSKRHQAVQKVLAKPEVQQRLERVGVEAGTLPSAQFQKLLDADFVSAGQIVKAAGTQLD</sequence>
<reference evidence="1" key="1">
    <citation type="submission" date="2020-05" db="EMBL/GenBank/DDBJ databases">
        <authorList>
            <person name="Delgado-Blas J."/>
        </authorList>
    </citation>
    <scope>NUCLEOTIDE SEQUENCE</scope>
    <source>
        <strain evidence="1">BB1454</strain>
    </source>
</reference>
<dbReference type="Gene3D" id="3.40.190.150">
    <property type="entry name" value="Bordetella uptake gene, domain 1"/>
    <property type="match status" value="1"/>
</dbReference>
<dbReference type="AlphaFoldDB" id="A0AA35D8G2"/>
<evidence type="ECO:0000313" key="1">
    <source>
        <dbReference type="EMBL" id="CAB5696925.1"/>
    </source>
</evidence>
<accession>A0AA35D8G2</accession>
<proteinExistence type="predicted"/>
<organism evidence="1 2">
    <name type="scientific">Comamonas aquatica</name>
    <dbReference type="NCBI Taxonomy" id="225991"/>
    <lineage>
        <taxon>Bacteria</taxon>
        <taxon>Pseudomonadati</taxon>
        <taxon>Pseudomonadota</taxon>
        <taxon>Betaproteobacteria</taxon>
        <taxon>Burkholderiales</taxon>
        <taxon>Comamonadaceae</taxon>
        <taxon>Comamonas</taxon>
    </lineage>
</organism>